<dbReference type="InterPro" id="IPR010982">
    <property type="entry name" value="Lambda_DNA-bd_dom_sf"/>
</dbReference>
<accession>A0A9W6SUE2</accession>
<evidence type="ECO:0000259" key="2">
    <source>
        <dbReference type="PROSITE" id="PS50943"/>
    </source>
</evidence>
<gene>
    <name evidence="3" type="ORF">Afil01_69260</name>
</gene>
<protein>
    <submittedName>
        <fullName evidence="3">Transcriptional regulator</fullName>
    </submittedName>
</protein>
<dbReference type="InterPro" id="IPR011990">
    <property type="entry name" value="TPR-like_helical_dom_sf"/>
</dbReference>
<dbReference type="InterPro" id="IPR001387">
    <property type="entry name" value="Cro/C1-type_HTH"/>
</dbReference>
<keyword evidence="4" id="KW-1185">Reference proteome</keyword>
<dbReference type="SUPFAM" id="SSF47413">
    <property type="entry name" value="lambda repressor-like DNA-binding domains"/>
    <property type="match status" value="1"/>
</dbReference>
<evidence type="ECO:0000313" key="3">
    <source>
        <dbReference type="EMBL" id="GLZ82119.1"/>
    </source>
</evidence>
<dbReference type="Pfam" id="PF13560">
    <property type="entry name" value="HTH_31"/>
    <property type="match status" value="1"/>
</dbReference>
<dbReference type="Gene3D" id="1.25.40.10">
    <property type="entry name" value="Tetratricopeptide repeat domain"/>
    <property type="match status" value="1"/>
</dbReference>
<dbReference type="AlphaFoldDB" id="A0A9W6SUE2"/>
<evidence type="ECO:0000313" key="4">
    <source>
        <dbReference type="Proteomes" id="UP001165079"/>
    </source>
</evidence>
<comment type="caution">
    <text evidence="3">The sequence shown here is derived from an EMBL/GenBank/DDBJ whole genome shotgun (WGS) entry which is preliminary data.</text>
</comment>
<organism evidence="3 4">
    <name type="scientific">Actinorhabdospora filicis</name>
    <dbReference type="NCBI Taxonomy" id="1785913"/>
    <lineage>
        <taxon>Bacteria</taxon>
        <taxon>Bacillati</taxon>
        <taxon>Actinomycetota</taxon>
        <taxon>Actinomycetes</taxon>
        <taxon>Micromonosporales</taxon>
        <taxon>Micromonosporaceae</taxon>
        <taxon>Actinorhabdospora</taxon>
    </lineage>
</organism>
<reference evidence="3" key="1">
    <citation type="submission" date="2023-03" db="EMBL/GenBank/DDBJ databases">
        <title>Actinorhabdospora filicis NBRC 111898.</title>
        <authorList>
            <person name="Ichikawa N."/>
            <person name="Sato H."/>
            <person name="Tonouchi N."/>
        </authorList>
    </citation>
    <scope>NUCLEOTIDE SEQUENCE</scope>
    <source>
        <strain evidence="3">NBRC 111898</strain>
    </source>
</reference>
<dbReference type="GO" id="GO:0003677">
    <property type="term" value="F:DNA binding"/>
    <property type="evidence" value="ECO:0007669"/>
    <property type="project" value="InterPro"/>
</dbReference>
<feature type="region of interest" description="Disordered" evidence="1">
    <location>
        <begin position="68"/>
        <end position="100"/>
    </location>
</feature>
<name>A0A9W6SUE2_9ACTN</name>
<dbReference type="PROSITE" id="PS50943">
    <property type="entry name" value="HTH_CROC1"/>
    <property type="match status" value="1"/>
</dbReference>
<dbReference type="Proteomes" id="UP001165079">
    <property type="component" value="Unassembled WGS sequence"/>
</dbReference>
<dbReference type="EMBL" id="BSTX01000010">
    <property type="protein sequence ID" value="GLZ82119.1"/>
    <property type="molecule type" value="Genomic_DNA"/>
</dbReference>
<sequence>MAARDTAPDVGTIIRTARRAAGLTQTQLGSLVAYSAATISRMESGKQPLRDVVALRKIAAALGIPHQRVGLADGPPGQSAHTTSRPGPRVGTNPGREGDEMRRRDLLTGFAAFGGAAAIGIPSSASAAPPSPTAALVSGVQDRLTGGPTGTTASPDALRSMLAAVRADFQHGRYRSLAARLPALIDRAESTAHAIIRPAAQAILAETYTATTQILIKLGEIGMAWMSVDRALLAARATPDPLTNAEAIRELVILNRKADHAGTAIALALEAANTLDVDGPDAPAAHVAMYGALLSTAGYTAAHGGNRDHANHLLDTAARTASRIGDGNHRYTGFGPTSVAVYRIGAAWALGDAGTAIAHAKTVNPNSITLPERRARYWVDVARAYAQWGHPEQTFTALLEAEAAAPEETRARPAVHAIAKSLLTRHHRNVPGITDFTSRLLQHS</sequence>
<dbReference type="SMART" id="SM00530">
    <property type="entry name" value="HTH_XRE"/>
    <property type="match status" value="1"/>
</dbReference>
<feature type="domain" description="HTH cro/C1-type" evidence="2">
    <location>
        <begin position="14"/>
        <end position="69"/>
    </location>
</feature>
<evidence type="ECO:0000256" key="1">
    <source>
        <dbReference type="SAM" id="MobiDB-lite"/>
    </source>
</evidence>
<dbReference type="Gene3D" id="1.10.260.40">
    <property type="entry name" value="lambda repressor-like DNA-binding domains"/>
    <property type="match status" value="1"/>
</dbReference>
<dbReference type="CDD" id="cd00093">
    <property type="entry name" value="HTH_XRE"/>
    <property type="match status" value="1"/>
</dbReference>
<dbReference type="RefSeq" id="WP_285667706.1">
    <property type="nucleotide sequence ID" value="NZ_BSTX01000010.1"/>
</dbReference>
<proteinExistence type="predicted"/>